<name>A0A438IL01_VITVI</name>
<dbReference type="InterPro" id="IPR011989">
    <property type="entry name" value="ARM-like"/>
</dbReference>
<dbReference type="Gene3D" id="1.25.10.10">
    <property type="entry name" value="Leucine-rich Repeat Variant"/>
    <property type="match status" value="1"/>
</dbReference>
<reference evidence="1 2" key="1">
    <citation type="journal article" date="2018" name="PLoS Genet.">
        <title>Population sequencing reveals clonal diversity and ancestral inbreeding in the grapevine cultivar Chardonnay.</title>
        <authorList>
            <person name="Roach M.J."/>
            <person name="Johnson D.L."/>
            <person name="Bohlmann J."/>
            <person name="van Vuuren H.J."/>
            <person name="Jones S.J."/>
            <person name="Pretorius I.S."/>
            <person name="Schmidt S.A."/>
            <person name="Borneman A.R."/>
        </authorList>
    </citation>
    <scope>NUCLEOTIDE SEQUENCE [LARGE SCALE GENOMIC DNA]</scope>
    <source>
        <strain evidence="2">cv. Chardonnay</strain>
        <tissue evidence="1">Leaf</tissue>
    </source>
</reference>
<dbReference type="GO" id="GO:0007165">
    <property type="term" value="P:signal transduction"/>
    <property type="evidence" value="ECO:0007669"/>
    <property type="project" value="InterPro"/>
</dbReference>
<dbReference type="GO" id="GO:0000159">
    <property type="term" value="C:protein phosphatase type 2A complex"/>
    <property type="evidence" value="ECO:0007669"/>
    <property type="project" value="InterPro"/>
</dbReference>
<dbReference type="GO" id="GO:0019888">
    <property type="term" value="F:protein phosphatase regulator activity"/>
    <property type="evidence" value="ECO:0007669"/>
    <property type="project" value="InterPro"/>
</dbReference>
<dbReference type="InterPro" id="IPR002554">
    <property type="entry name" value="PP2A_B56"/>
</dbReference>
<protein>
    <submittedName>
        <fullName evidence="1">Serine/threonine protein phosphatase 2A 59 kDa regulatory subunit B' gamma isoform</fullName>
    </submittedName>
</protein>
<comment type="caution">
    <text evidence="1">The sequence shown here is derived from an EMBL/GenBank/DDBJ whole genome shotgun (WGS) entry which is preliminary data.</text>
</comment>
<evidence type="ECO:0000313" key="1">
    <source>
        <dbReference type="EMBL" id="RVW97404.1"/>
    </source>
</evidence>
<dbReference type="PANTHER" id="PTHR10257">
    <property type="entry name" value="SERINE/THREONINE PROTEIN PHOSPHATASE 2A PP2A REGULATORY SUBUNIT B"/>
    <property type="match status" value="1"/>
</dbReference>
<gene>
    <name evidence="1" type="primary">B'GAMMA_0</name>
    <name evidence="1" type="ORF">CK203_026323</name>
</gene>
<accession>A0A438IL01</accession>
<evidence type="ECO:0000313" key="2">
    <source>
        <dbReference type="Proteomes" id="UP000288805"/>
    </source>
</evidence>
<dbReference type="EMBL" id="QGNW01000101">
    <property type="protein sequence ID" value="RVW97404.1"/>
    <property type="molecule type" value="Genomic_DNA"/>
</dbReference>
<dbReference type="PANTHER" id="PTHR10257:SF119">
    <property type="entry name" value="SERINE_THREONINE PROTEIN PHOSPHATASE 2A 59 KDA REGULATORY SUBUNIT B' ZETA ISOFORM"/>
    <property type="match status" value="1"/>
</dbReference>
<sequence length="187" mass="21713">MLCKQVGEDSNARVAERALFLWNNDHIRNLITQNCMVILPIIFPALERNARSHWNQAVQSLTLNVRKIFSDQDQVLLDECLVKFQEDEAKERRYRRSGNQPGSVWKIWQPPRLSAFLGRSLSGRSLLYYSVVPSSSLTMLSEVTFSQCPGFLLRVHLAVDIYFMESGFWHEENGIAQQLTLFPCEYW</sequence>
<dbReference type="AlphaFoldDB" id="A0A438IL01"/>
<proteinExistence type="predicted"/>
<dbReference type="SUPFAM" id="SSF48371">
    <property type="entry name" value="ARM repeat"/>
    <property type="match status" value="1"/>
</dbReference>
<dbReference type="Pfam" id="PF01603">
    <property type="entry name" value="B56"/>
    <property type="match status" value="1"/>
</dbReference>
<dbReference type="InterPro" id="IPR016024">
    <property type="entry name" value="ARM-type_fold"/>
</dbReference>
<dbReference type="Proteomes" id="UP000288805">
    <property type="component" value="Unassembled WGS sequence"/>
</dbReference>
<organism evidence="1 2">
    <name type="scientific">Vitis vinifera</name>
    <name type="common">Grape</name>
    <dbReference type="NCBI Taxonomy" id="29760"/>
    <lineage>
        <taxon>Eukaryota</taxon>
        <taxon>Viridiplantae</taxon>
        <taxon>Streptophyta</taxon>
        <taxon>Embryophyta</taxon>
        <taxon>Tracheophyta</taxon>
        <taxon>Spermatophyta</taxon>
        <taxon>Magnoliopsida</taxon>
        <taxon>eudicotyledons</taxon>
        <taxon>Gunneridae</taxon>
        <taxon>Pentapetalae</taxon>
        <taxon>rosids</taxon>
        <taxon>Vitales</taxon>
        <taxon>Vitaceae</taxon>
        <taxon>Viteae</taxon>
        <taxon>Vitis</taxon>
    </lineage>
</organism>